<keyword evidence="1" id="KW-0677">Repeat</keyword>
<feature type="region of interest" description="Disordered" evidence="5">
    <location>
        <begin position="820"/>
        <end position="861"/>
    </location>
</feature>
<organism evidence="6 7">
    <name type="scientific">Pelobates cultripes</name>
    <name type="common">Western spadefoot toad</name>
    <dbReference type="NCBI Taxonomy" id="61616"/>
    <lineage>
        <taxon>Eukaryota</taxon>
        <taxon>Metazoa</taxon>
        <taxon>Chordata</taxon>
        <taxon>Craniata</taxon>
        <taxon>Vertebrata</taxon>
        <taxon>Euteleostomi</taxon>
        <taxon>Amphibia</taxon>
        <taxon>Batrachia</taxon>
        <taxon>Anura</taxon>
        <taxon>Pelobatoidea</taxon>
        <taxon>Pelobatidae</taxon>
        <taxon>Pelobates</taxon>
    </lineage>
</organism>
<keyword evidence="6" id="KW-0966">Cell projection</keyword>
<feature type="region of interest" description="Disordered" evidence="5">
    <location>
        <begin position="449"/>
        <end position="476"/>
    </location>
</feature>
<evidence type="ECO:0000256" key="4">
    <source>
        <dbReference type="SAM" id="Coils"/>
    </source>
</evidence>
<name>A0AAD1STE4_PELCU</name>
<dbReference type="InterPro" id="IPR052628">
    <property type="entry name" value="CFAP70"/>
</dbReference>
<feature type="repeat" description="TPR" evidence="3">
    <location>
        <begin position="937"/>
        <end position="970"/>
    </location>
</feature>
<keyword evidence="4" id="KW-0175">Coiled coil</keyword>
<dbReference type="PANTHER" id="PTHR44314">
    <property type="entry name" value="CILIA- AND FLAGELLA-ASSOCIATED PROTEIN 70"/>
    <property type="match status" value="1"/>
</dbReference>
<keyword evidence="7" id="KW-1185">Reference proteome</keyword>
<feature type="compositionally biased region" description="Basic and acidic residues" evidence="5">
    <location>
        <begin position="466"/>
        <end position="476"/>
    </location>
</feature>
<sequence length="1095" mass="123357">MCRRSWFPGPAPDSHVTGCRESLEPHRKSREICRRLLGDRGRCTEAVTMEMALPDGKTQHPVPVQITVLRAHYLKGVKSDFPVTYVRSEFNNVLLGDSPKLESSVEKSTEYNFTSSFDVGPDGPHSVDDVAYKPVVLTVLEILPKEKKQKEEKTVVLGQTTVNLLPLLKGECNVKVTLPIHAVPGSPLETARPESKPSLEVAVSIPEPLLSQEQINKGNLLTVSVEGAYSVPESWNSTGPQYNYVASLHIPAAGEKPRTLLFSNGVLKPGGEMETIPRPKKWPVSGIMATEAQYLPESFVPSSSYEAEDGELNRKEDKEFRRDAETNKKRLMWDMDRRCYLEPSALSSLQMRIAECRYWPVEIMRLPIASTSKAKTGRADKGEEDFQVSFHGVAFVNMVPLLYPGIKSLRGAFRVFPYAETEVFEKTKSQVSVLRDVVRQSALINKPAAPQANIGSPHVRQVPSRTLKDEKGPKEAGRRMSALLKATDFTGDGEGVLPVLPQNASQNLEGQQYTEAGTYILLELSLEKAMVPKRSSEELDIKVRELLPPRPQLPRRTMGAQKAVADYQNQITSITNSLLEEYWQLFGQEVENGQEIDRQTLDEQKSQLNYELNCSGKYFAFKEQLKHAVVKIVREKYLRTTAFEDPEQLQTFLSELYIYLVDQMHITLNKTLFEDREDPPPPPMSDPEQLYRFAQEAELNEDFTLAELYYQERLARDSQSVGHWLDYGKFKLLIGDPIKAQECFHEALVRDRSHLHSLLLCGIMAVLNGKYDDAEVFFEDATCVDPTSTLARTMLGLFYEIQGNDIRMEMAFSDANKLCQPKEASERPSPATDTVDPDNAPVAEEETSEKGASASVSTDSIPPPEARSIFMELAQFLAQANATQFVHRALAHELLCPDGDRSCKYRLLRAQMHLQRKEFEEAKENLDAALQVDYQCPDIWAFLGHLHIQTGNRSDARDCYEHTLNLVDDASDMHPVFLRLGSIYLEEGEYEKAKKTYLMACKRSPTCLSWLGVGIACYRLEEMEEAEGALSEANVLNNHNPEVWGYLALICLKTGKQQEAEQCYKYTSKLNLQNTSLLAEIRQLQQQVGFGDPSF</sequence>
<dbReference type="InterPro" id="IPR011990">
    <property type="entry name" value="TPR-like_helical_dom_sf"/>
</dbReference>
<dbReference type="SMART" id="SM00028">
    <property type="entry name" value="TPR"/>
    <property type="match status" value="7"/>
</dbReference>
<dbReference type="InterPro" id="IPR019734">
    <property type="entry name" value="TPR_rpt"/>
</dbReference>
<dbReference type="EMBL" id="OW240918">
    <property type="protein sequence ID" value="CAH2307902.1"/>
    <property type="molecule type" value="Genomic_DNA"/>
</dbReference>
<reference evidence="6" key="1">
    <citation type="submission" date="2022-03" db="EMBL/GenBank/DDBJ databases">
        <authorList>
            <person name="Alioto T."/>
            <person name="Alioto T."/>
            <person name="Gomez Garrido J."/>
        </authorList>
    </citation>
    <scope>NUCLEOTIDE SEQUENCE</scope>
</reference>
<keyword evidence="6" id="KW-0969">Cilium</keyword>
<evidence type="ECO:0000256" key="1">
    <source>
        <dbReference type="ARBA" id="ARBA00022737"/>
    </source>
</evidence>
<dbReference type="GO" id="GO:0003341">
    <property type="term" value="P:cilium movement"/>
    <property type="evidence" value="ECO:0007669"/>
    <property type="project" value="TreeGrafter"/>
</dbReference>
<dbReference type="Pfam" id="PF13181">
    <property type="entry name" value="TPR_8"/>
    <property type="match status" value="1"/>
</dbReference>
<keyword evidence="2 3" id="KW-0802">TPR repeat</keyword>
<dbReference type="PROSITE" id="PS50005">
    <property type="entry name" value="TPR"/>
    <property type="match status" value="2"/>
</dbReference>
<dbReference type="GO" id="GO:0070062">
    <property type="term" value="C:extracellular exosome"/>
    <property type="evidence" value="ECO:0007669"/>
    <property type="project" value="TreeGrafter"/>
</dbReference>
<dbReference type="Pfam" id="PF14559">
    <property type="entry name" value="TPR_19"/>
    <property type="match status" value="1"/>
</dbReference>
<dbReference type="GO" id="GO:0060271">
    <property type="term" value="P:cilium assembly"/>
    <property type="evidence" value="ECO:0007669"/>
    <property type="project" value="TreeGrafter"/>
</dbReference>
<protein>
    <submittedName>
        <fullName evidence="6">Cilia- and flagella-associated 70</fullName>
    </submittedName>
</protein>
<gene>
    <name evidence="6" type="ORF">PECUL_23A021055</name>
</gene>
<evidence type="ECO:0000313" key="7">
    <source>
        <dbReference type="Proteomes" id="UP001295444"/>
    </source>
</evidence>
<dbReference type="Gene3D" id="1.25.40.10">
    <property type="entry name" value="Tetratricopeptide repeat domain"/>
    <property type="match status" value="2"/>
</dbReference>
<evidence type="ECO:0000256" key="2">
    <source>
        <dbReference type="ARBA" id="ARBA00022803"/>
    </source>
</evidence>
<proteinExistence type="predicted"/>
<dbReference type="GO" id="GO:0031514">
    <property type="term" value="C:motile cilium"/>
    <property type="evidence" value="ECO:0007669"/>
    <property type="project" value="TreeGrafter"/>
</dbReference>
<feature type="coiled-coil region" evidence="4">
    <location>
        <begin position="905"/>
        <end position="932"/>
    </location>
</feature>
<dbReference type="PANTHER" id="PTHR44314:SF1">
    <property type="entry name" value="CILIA- AND FLAGELLA-ASSOCIATED PROTEIN 70"/>
    <property type="match status" value="1"/>
</dbReference>
<feature type="repeat" description="TPR" evidence="3">
    <location>
        <begin position="974"/>
        <end position="1007"/>
    </location>
</feature>
<evidence type="ECO:0000256" key="5">
    <source>
        <dbReference type="SAM" id="MobiDB-lite"/>
    </source>
</evidence>
<dbReference type="Proteomes" id="UP001295444">
    <property type="component" value="Chromosome 07"/>
</dbReference>
<keyword evidence="6" id="KW-0282">Flagellum</keyword>
<accession>A0AAD1STE4</accession>
<evidence type="ECO:0000313" key="6">
    <source>
        <dbReference type="EMBL" id="CAH2307902.1"/>
    </source>
</evidence>
<dbReference type="AlphaFoldDB" id="A0AAD1STE4"/>
<evidence type="ECO:0000256" key="3">
    <source>
        <dbReference type="PROSITE-ProRule" id="PRU00339"/>
    </source>
</evidence>
<dbReference type="SUPFAM" id="SSF48452">
    <property type="entry name" value="TPR-like"/>
    <property type="match status" value="2"/>
</dbReference>